<feature type="region of interest" description="Disordered" evidence="1">
    <location>
        <begin position="77"/>
        <end position="103"/>
    </location>
</feature>
<keyword evidence="3" id="KW-1185">Reference proteome</keyword>
<feature type="compositionally biased region" description="Low complexity" evidence="1">
    <location>
        <begin position="128"/>
        <end position="144"/>
    </location>
</feature>
<evidence type="ECO:0000313" key="2">
    <source>
        <dbReference type="EMBL" id="KAJ8340649.1"/>
    </source>
</evidence>
<accession>A0A9Q1IID3</accession>
<feature type="compositionally biased region" description="Basic and acidic residues" evidence="1">
    <location>
        <begin position="88"/>
        <end position="103"/>
    </location>
</feature>
<comment type="caution">
    <text evidence="2">The sequence shown here is derived from an EMBL/GenBank/DDBJ whole genome shotgun (WGS) entry which is preliminary data.</text>
</comment>
<sequence>MTSEPTSHLKLHELCKKIPFKNGPPFVQLYYYRAPVLTPLKGTHSYSPVDGITTDPGNIFPSLYLLHSTRKYQGLDEKQGNQEGTIDEQLRRESKSIESERVVGRRRKTAGVASALTGCPEGVFHLRSSPPLSSDGTSSPVTPA</sequence>
<dbReference type="Proteomes" id="UP001152622">
    <property type="component" value="Chromosome 16"/>
</dbReference>
<feature type="region of interest" description="Disordered" evidence="1">
    <location>
        <begin position="124"/>
        <end position="144"/>
    </location>
</feature>
<gene>
    <name evidence="2" type="ORF">SKAU_G00352820</name>
</gene>
<organism evidence="2 3">
    <name type="scientific">Synaphobranchus kaupii</name>
    <name type="common">Kaup's arrowtooth eel</name>
    <dbReference type="NCBI Taxonomy" id="118154"/>
    <lineage>
        <taxon>Eukaryota</taxon>
        <taxon>Metazoa</taxon>
        <taxon>Chordata</taxon>
        <taxon>Craniata</taxon>
        <taxon>Vertebrata</taxon>
        <taxon>Euteleostomi</taxon>
        <taxon>Actinopterygii</taxon>
        <taxon>Neopterygii</taxon>
        <taxon>Teleostei</taxon>
        <taxon>Anguilliformes</taxon>
        <taxon>Synaphobranchidae</taxon>
        <taxon>Synaphobranchus</taxon>
    </lineage>
</organism>
<protein>
    <submittedName>
        <fullName evidence="2">Uncharacterized protein</fullName>
    </submittedName>
</protein>
<proteinExistence type="predicted"/>
<name>A0A9Q1IID3_SYNKA</name>
<dbReference type="EMBL" id="JAINUF010000016">
    <property type="protein sequence ID" value="KAJ8340649.1"/>
    <property type="molecule type" value="Genomic_DNA"/>
</dbReference>
<dbReference type="AlphaFoldDB" id="A0A9Q1IID3"/>
<evidence type="ECO:0000313" key="3">
    <source>
        <dbReference type="Proteomes" id="UP001152622"/>
    </source>
</evidence>
<reference evidence="2" key="1">
    <citation type="journal article" date="2023" name="Science">
        <title>Genome structures resolve the early diversification of teleost fishes.</title>
        <authorList>
            <person name="Parey E."/>
            <person name="Louis A."/>
            <person name="Montfort J."/>
            <person name="Bouchez O."/>
            <person name="Roques C."/>
            <person name="Iampietro C."/>
            <person name="Lluch J."/>
            <person name="Castinel A."/>
            <person name="Donnadieu C."/>
            <person name="Desvignes T."/>
            <person name="Floi Bucao C."/>
            <person name="Jouanno E."/>
            <person name="Wen M."/>
            <person name="Mejri S."/>
            <person name="Dirks R."/>
            <person name="Jansen H."/>
            <person name="Henkel C."/>
            <person name="Chen W.J."/>
            <person name="Zahm M."/>
            <person name="Cabau C."/>
            <person name="Klopp C."/>
            <person name="Thompson A.W."/>
            <person name="Robinson-Rechavi M."/>
            <person name="Braasch I."/>
            <person name="Lecointre G."/>
            <person name="Bobe J."/>
            <person name="Postlethwait J.H."/>
            <person name="Berthelot C."/>
            <person name="Roest Crollius H."/>
            <person name="Guiguen Y."/>
        </authorList>
    </citation>
    <scope>NUCLEOTIDE SEQUENCE</scope>
    <source>
        <strain evidence="2">WJC10195</strain>
    </source>
</reference>
<evidence type="ECO:0000256" key="1">
    <source>
        <dbReference type="SAM" id="MobiDB-lite"/>
    </source>
</evidence>